<dbReference type="PIRSF" id="PIRSF017082">
    <property type="entry name" value="YflP"/>
    <property type="match status" value="1"/>
</dbReference>
<dbReference type="EMBL" id="WSEL01000003">
    <property type="protein sequence ID" value="MVQ29310.1"/>
    <property type="molecule type" value="Genomic_DNA"/>
</dbReference>
<dbReference type="AlphaFoldDB" id="A0A6N8ISY4"/>
<dbReference type="InterPro" id="IPR042100">
    <property type="entry name" value="Bug_dom1"/>
</dbReference>
<dbReference type="Gene3D" id="3.40.190.150">
    <property type="entry name" value="Bordetella uptake gene, domain 1"/>
    <property type="match status" value="1"/>
</dbReference>
<evidence type="ECO:0000313" key="4">
    <source>
        <dbReference type="Proteomes" id="UP000469385"/>
    </source>
</evidence>
<dbReference type="Pfam" id="PF03401">
    <property type="entry name" value="TctC"/>
    <property type="match status" value="1"/>
</dbReference>
<evidence type="ECO:0000313" key="3">
    <source>
        <dbReference type="EMBL" id="MVQ29310.1"/>
    </source>
</evidence>
<dbReference type="Gene3D" id="3.40.190.10">
    <property type="entry name" value="Periplasmic binding protein-like II"/>
    <property type="match status" value="1"/>
</dbReference>
<accession>A0A6N8ISY4</accession>
<proteinExistence type="inferred from homology"/>
<dbReference type="PANTHER" id="PTHR42928:SF5">
    <property type="entry name" value="BLR1237 PROTEIN"/>
    <property type="match status" value="1"/>
</dbReference>
<comment type="similarity">
    <text evidence="1">Belongs to the UPF0065 (bug) family.</text>
</comment>
<dbReference type="PROSITE" id="PS51257">
    <property type="entry name" value="PROKAR_LIPOPROTEIN"/>
    <property type="match status" value="1"/>
</dbReference>
<gene>
    <name evidence="3" type="ORF">GON04_07625</name>
</gene>
<feature type="chain" id="PRO_5026729014" evidence="2">
    <location>
        <begin position="25"/>
        <end position="324"/>
    </location>
</feature>
<dbReference type="SUPFAM" id="SSF53850">
    <property type="entry name" value="Periplasmic binding protein-like II"/>
    <property type="match status" value="1"/>
</dbReference>
<keyword evidence="2" id="KW-0732">Signal</keyword>
<comment type="caution">
    <text evidence="3">The sequence shown here is derived from an EMBL/GenBank/DDBJ whole genome shotgun (WGS) entry which is preliminary data.</text>
</comment>
<reference evidence="3 4" key="1">
    <citation type="submission" date="2019-12" db="EMBL/GenBank/DDBJ databases">
        <authorList>
            <person name="Huq M.A."/>
        </authorList>
    </citation>
    <scope>NUCLEOTIDE SEQUENCE [LARGE SCALE GENOMIC DNA]</scope>
    <source>
        <strain evidence="3 4">MAH-25</strain>
    </source>
</reference>
<evidence type="ECO:0000256" key="1">
    <source>
        <dbReference type="ARBA" id="ARBA00006987"/>
    </source>
</evidence>
<dbReference type="RefSeq" id="WP_157397324.1">
    <property type="nucleotide sequence ID" value="NZ_WSEL01000003.1"/>
</dbReference>
<dbReference type="InterPro" id="IPR005064">
    <property type="entry name" value="BUG"/>
</dbReference>
<dbReference type="CDD" id="cd13578">
    <property type="entry name" value="PBP2_Bug27"/>
    <property type="match status" value="1"/>
</dbReference>
<keyword evidence="4" id="KW-1185">Reference proteome</keyword>
<dbReference type="Proteomes" id="UP000469385">
    <property type="component" value="Unassembled WGS sequence"/>
</dbReference>
<feature type="signal peptide" evidence="2">
    <location>
        <begin position="1"/>
        <end position="24"/>
    </location>
</feature>
<evidence type="ECO:0000256" key="2">
    <source>
        <dbReference type="SAM" id="SignalP"/>
    </source>
</evidence>
<sequence length="324" mass="33972">MRKLQSLIGSLALACFALVSPASAQTYPTKPIRLVVPYPPGGGTDTLARPLALRLAAELGQPVIVDNRGGAGGNIGMEYVARAPADGYTILLALTPQLAVNLSLFDKLPYDPRRDFAPITLLAEGPYLLVVNPSLPVHSVSELIALAKAKPGELNYATSGNGSGAHMAAELFNSMTGTRMVHTPYKGGGQALSDVLSGHVQVLFAPPVSASPHVKSGRLRALGITGTRVSAGLPNVPTLAEAGVPGYDSSVWYGVLAPAGTPRDIVMKLNTTILKILQQPDFQTLLVSNGIDPIGSSPEELTRYIDKEIVKWSKVVKAAGIKAE</sequence>
<name>A0A6N8ISY4_9BURK</name>
<protein>
    <submittedName>
        <fullName evidence="3">Tripartite tricarboxylate transporter substrate binding protein</fullName>
    </submittedName>
</protein>
<organism evidence="3 4">
    <name type="scientific">Ramlibacter pinisoli</name>
    <dbReference type="NCBI Taxonomy" id="2682844"/>
    <lineage>
        <taxon>Bacteria</taxon>
        <taxon>Pseudomonadati</taxon>
        <taxon>Pseudomonadota</taxon>
        <taxon>Betaproteobacteria</taxon>
        <taxon>Burkholderiales</taxon>
        <taxon>Comamonadaceae</taxon>
        <taxon>Ramlibacter</taxon>
    </lineage>
</organism>
<dbReference type="PANTHER" id="PTHR42928">
    <property type="entry name" value="TRICARBOXYLATE-BINDING PROTEIN"/>
    <property type="match status" value="1"/>
</dbReference>